<dbReference type="PANTHER" id="PTHR42815:SF2">
    <property type="entry name" value="FAD-BINDING, PUTATIVE (AFU_ORTHOLOGUE AFUA_6G07600)-RELATED"/>
    <property type="match status" value="1"/>
</dbReference>
<dbReference type="InterPro" id="IPR012349">
    <property type="entry name" value="Split_barrel_FMN-bd"/>
</dbReference>
<dbReference type="Pfam" id="PF01243">
    <property type="entry name" value="PNPOx_N"/>
    <property type="match status" value="1"/>
</dbReference>
<feature type="domain" description="Pyridoxamine 5'-phosphate oxidase N-terminal" evidence="1">
    <location>
        <begin position="53"/>
        <end position="169"/>
    </location>
</feature>
<dbReference type="PANTHER" id="PTHR42815">
    <property type="entry name" value="FAD-BINDING, PUTATIVE (AFU_ORTHOLOGUE AFUA_6G07600)-RELATED"/>
    <property type="match status" value="1"/>
</dbReference>
<dbReference type="InterPro" id="IPR024029">
    <property type="entry name" value="Pyridox_Oxase_FMN-dep"/>
</dbReference>
<evidence type="ECO:0000313" key="2">
    <source>
        <dbReference type="EMBL" id="GCD38776.1"/>
    </source>
</evidence>
<dbReference type="SUPFAM" id="SSF50475">
    <property type="entry name" value="FMN-binding split barrel"/>
    <property type="match status" value="1"/>
</dbReference>
<organism evidence="2 3">
    <name type="scientific">Streptomyces chrestomyceticus JCM 4735</name>
    <dbReference type="NCBI Taxonomy" id="1306181"/>
    <lineage>
        <taxon>Bacteria</taxon>
        <taxon>Bacillati</taxon>
        <taxon>Actinomycetota</taxon>
        <taxon>Actinomycetes</taxon>
        <taxon>Kitasatosporales</taxon>
        <taxon>Streptomycetaceae</taxon>
        <taxon>Streptomyces</taxon>
    </lineage>
</organism>
<dbReference type="Gene3D" id="2.30.110.10">
    <property type="entry name" value="Electron Transport, Fmn-binding Protein, Chain A"/>
    <property type="match status" value="1"/>
</dbReference>
<proteinExistence type="predicted"/>
<evidence type="ECO:0000313" key="3">
    <source>
        <dbReference type="Proteomes" id="UP000287830"/>
    </source>
</evidence>
<comment type="caution">
    <text evidence="2">The sequence shown here is derived from an EMBL/GenBank/DDBJ whole genome shotgun (WGS) entry which is preliminary data.</text>
</comment>
<dbReference type="AlphaFoldDB" id="A0A7U9L1I6"/>
<sequence length="223" mass="25120">MRGSAVATREWAGADGARQVTEVASERELRELVGEPNDHALFKVRDRLHDLDRQWLAHAPFCYVATSDAEGRCDVSPKGDPAGFTTVLDDTTIAIPDRPGNKRVDGFRNILANPQVGLDYVVPGRGDTLRINGRARILRDAPFFDAMVVRGNRPRLVLLVEIDEVFYHCSKAFLRSRMWQPESWRPDAVPSRARIAKGVEVPDTPLEQLEEHYGPRYAERLYG</sequence>
<name>A0A7U9L1I6_9ACTN</name>
<protein>
    <submittedName>
        <fullName evidence="2">Phosphohydrolase</fullName>
    </submittedName>
</protein>
<dbReference type="InterPro" id="IPR011576">
    <property type="entry name" value="Pyridox_Oxase_N"/>
</dbReference>
<dbReference type="NCBIfam" id="TIGR04025">
    <property type="entry name" value="PPOX_FMN_DR2398"/>
    <property type="match status" value="1"/>
</dbReference>
<dbReference type="Proteomes" id="UP000287830">
    <property type="component" value="Unassembled WGS sequence"/>
</dbReference>
<gene>
    <name evidence="2" type="ORF">OEIGOIKO_06595</name>
</gene>
<accession>A0A7U9L1I6</accession>
<dbReference type="EMBL" id="BHZC01000001">
    <property type="protein sequence ID" value="GCD38776.1"/>
    <property type="molecule type" value="Genomic_DNA"/>
</dbReference>
<evidence type="ECO:0000259" key="1">
    <source>
        <dbReference type="Pfam" id="PF01243"/>
    </source>
</evidence>
<reference evidence="2 3" key="1">
    <citation type="submission" date="2018-11" db="EMBL/GenBank/DDBJ databases">
        <title>Whole genome sequence of Streptomyces chrestomyceticus NBRC 13444(T).</title>
        <authorList>
            <person name="Komaki H."/>
            <person name="Tamura T."/>
        </authorList>
    </citation>
    <scope>NUCLEOTIDE SEQUENCE [LARGE SCALE GENOMIC DNA]</scope>
    <source>
        <strain evidence="2 3">NBRC 13444</strain>
    </source>
</reference>
<dbReference type="OrthoDB" id="9790331at2"/>